<dbReference type="PANTHER" id="PTHR42709">
    <property type="entry name" value="ALKALINE PHOSPHATASE LIKE PROTEIN"/>
    <property type="match status" value="1"/>
</dbReference>
<evidence type="ECO:0000256" key="3">
    <source>
        <dbReference type="ARBA" id="ARBA00022475"/>
    </source>
</evidence>
<keyword evidence="4 7" id="KW-0812">Transmembrane</keyword>
<feature type="transmembrane region" description="Helical" evidence="7">
    <location>
        <begin position="140"/>
        <end position="164"/>
    </location>
</feature>
<feature type="transmembrane region" description="Helical" evidence="7">
    <location>
        <begin position="18"/>
        <end position="36"/>
    </location>
</feature>
<dbReference type="Proteomes" id="UP000184550">
    <property type="component" value="Unassembled WGS sequence"/>
</dbReference>
<dbReference type="OrthoDB" id="9813426at2"/>
<evidence type="ECO:0000256" key="5">
    <source>
        <dbReference type="ARBA" id="ARBA00022989"/>
    </source>
</evidence>
<dbReference type="AlphaFoldDB" id="A0A7Z9C356"/>
<evidence type="ECO:0000259" key="8">
    <source>
        <dbReference type="Pfam" id="PF09335"/>
    </source>
</evidence>
<name>A0A7Z9C356_9CYAN</name>
<keyword evidence="6 7" id="KW-0472">Membrane</keyword>
<reference evidence="9" key="1">
    <citation type="submission" date="2019-10" db="EMBL/GenBank/DDBJ databases">
        <authorList>
            <consortium name="Genoscope - CEA"/>
            <person name="William W."/>
        </authorList>
    </citation>
    <scope>NUCLEOTIDE SEQUENCE [LARGE SCALE GENOMIC DNA]</scope>
    <source>
        <strain evidence="9">BBR_PRJEB10992</strain>
    </source>
</reference>
<evidence type="ECO:0000256" key="1">
    <source>
        <dbReference type="ARBA" id="ARBA00004651"/>
    </source>
</evidence>
<sequence>MSFEFVSLETIREIAHQYGYWAVFVGIALENAGIPLPGETITLVGGFLAGSGELNYWFVLGSAIAGAILGDNFGYGLGKWGGWPLLLRLGQFFRIGEDQLHEVKEQFRKNAARAVFLGRFVALLRIFAGPLAGIAQMPYWQFFLCNAAGATIWASVMVSLSYFVGNIISLEKLVAWVAQFAILALILVVAWLVIPIWLETRKAKNL</sequence>
<feature type="transmembrane region" description="Helical" evidence="7">
    <location>
        <begin position="56"/>
        <end position="78"/>
    </location>
</feature>
<keyword evidence="3" id="KW-1003">Cell membrane</keyword>
<dbReference type="GO" id="GO:0005886">
    <property type="term" value="C:plasma membrane"/>
    <property type="evidence" value="ECO:0007669"/>
    <property type="project" value="UniProtKB-SubCell"/>
</dbReference>
<dbReference type="EMBL" id="CZCU02000161">
    <property type="protein sequence ID" value="VXD24869.1"/>
    <property type="molecule type" value="Genomic_DNA"/>
</dbReference>
<protein>
    <recommendedName>
        <fullName evidence="8">VTT domain-containing protein</fullName>
    </recommendedName>
</protein>
<keyword evidence="5 7" id="KW-1133">Transmembrane helix</keyword>
<keyword evidence="10" id="KW-1185">Reference proteome</keyword>
<dbReference type="InterPro" id="IPR032816">
    <property type="entry name" value="VTT_dom"/>
</dbReference>
<dbReference type="RefSeq" id="WP_083626210.1">
    <property type="nucleotide sequence ID" value="NZ_LR734883.1"/>
</dbReference>
<feature type="transmembrane region" description="Helical" evidence="7">
    <location>
        <begin position="176"/>
        <end position="198"/>
    </location>
</feature>
<comment type="subcellular location">
    <subcellularLocation>
        <location evidence="1">Cell membrane</location>
        <topology evidence="1">Multi-pass membrane protein</topology>
    </subcellularLocation>
</comment>
<evidence type="ECO:0000313" key="10">
    <source>
        <dbReference type="Proteomes" id="UP000184550"/>
    </source>
</evidence>
<evidence type="ECO:0000256" key="2">
    <source>
        <dbReference type="ARBA" id="ARBA00010792"/>
    </source>
</evidence>
<feature type="domain" description="VTT" evidence="8">
    <location>
        <begin position="36"/>
        <end position="162"/>
    </location>
</feature>
<evidence type="ECO:0000256" key="7">
    <source>
        <dbReference type="SAM" id="Phobius"/>
    </source>
</evidence>
<evidence type="ECO:0000313" key="9">
    <source>
        <dbReference type="EMBL" id="VXD24869.1"/>
    </source>
</evidence>
<proteinExistence type="inferred from homology"/>
<gene>
    <name evidence="9" type="ORF">PL8927_830189</name>
</gene>
<dbReference type="InterPro" id="IPR051311">
    <property type="entry name" value="DedA_domain"/>
</dbReference>
<organism evidence="9 10">
    <name type="scientific">Planktothrix serta PCC 8927</name>
    <dbReference type="NCBI Taxonomy" id="671068"/>
    <lineage>
        <taxon>Bacteria</taxon>
        <taxon>Bacillati</taxon>
        <taxon>Cyanobacteriota</taxon>
        <taxon>Cyanophyceae</taxon>
        <taxon>Oscillatoriophycideae</taxon>
        <taxon>Oscillatoriales</taxon>
        <taxon>Microcoleaceae</taxon>
        <taxon>Planktothrix</taxon>
    </lineage>
</organism>
<dbReference type="PANTHER" id="PTHR42709:SF6">
    <property type="entry name" value="UNDECAPRENYL PHOSPHATE TRANSPORTER A"/>
    <property type="match status" value="1"/>
</dbReference>
<dbReference type="Pfam" id="PF09335">
    <property type="entry name" value="VTT_dom"/>
    <property type="match status" value="1"/>
</dbReference>
<comment type="similarity">
    <text evidence="2">Belongs to the DedA family.</text>
</comment>
<feature type="transmembrane region" description="Helical" evidence="7">
    <location>
        <begin position="114"/>
        <end position="134"/>
    </location>
</feature>
<comment type="caution">
    <text evidence="9">The sequence shown here is derived from an EMBL/GenBank/DDBJ whole genome shotgun (WGS) entry which is preliminary data.</text>
</comment>
<accession>A0A7Z9C356</accession>
<evidence type="ECO:0000256" key="6">
    <source>
        <dbReference type="ARBA" id="ARBA00023136"/>
    </source>
</evidence>
<evidence type="ECO:0000256" key="4">
    <source>
        <dbReference type="ARBA" id="ARBA00022692"/>
    </source>
</evidence>